<keyword evidence="3" id="KW-1185">Reference proteome</keyword>
<evidence type="ECO:0000313" key="3">
    <source>
        <dbReference type="Proteomes" id="UP000235023"/>
    </source>
</evidence>
<accession>A0A2J5I2D8</accession>
<name>A0A2J5I2D8_9EURO</name>
<reference evidence="3" key="1">
    <citation type="submission" date="2017-12" db="EMBL/GenBank/DDBJ databases">
        <authorList>
            <consortium name="DOE Joint Genome Institute"/>
            <person name="Mondo S.J."/>
            <person name="Kjaerbolling I."/>
            <person name="Vesth T.C."/>
            <person name="Frisvad J.C."/>
            <person name="Nybo J.L."/>
            <person name="Theobald S."/>
            <person name="Kuo A."/>
            <person name="Bowyer P."/>
            <person name="Matsuda Y."/>
            <person name="Lyhne E.K."/>
            <person name="Kogle M.E."/>
            <person name="Clum A."/>
            <person name="Lipzen A."/>
            <person name="Salamov A."/>
            <person name="Ngan C.Y."/>
            <person name="Daum C."/>
            <person name="Chiniquy J."/>
            <person name="Barry K."/>
            <person name="LaButti K."/>
            <person name="Haridas S."/>
            <person name="Simmons B.A."/>
            <person name="Magnuson J.K."/>
            <person name="Mortensen U.H."/>
            <person name="Larsen T.O."/>
            <person name="Grigoriev I.V."/>
            <person name="Baker S.E."/>
            <person name="Andersen M.R."/>
            <person name="Nordberg H.P."/>
            <person name="Cantor M.N."/>
            <person name="Hua S.X."/>
        </authorList>
    </citation>
    <scope>NUCLEOTIDE SEQUENCE [LARGE SCALE GENOMIC DNA]</scope>
    <source>
        <strain evidence="3">IBT 19404</strain>
    </source>
</reference>
<organism evidence="2 3">
    <name type="scientific">Aspergillus taichungensis</name>
    <dbReference type="NCBI Taxonomy" id="482145"/>
    <lineage>
        <taxon>Eukaryota</taxon>
        <taxon>Fungi</taxon>
        <taxon>Dikarya</taxon>
        <taxon>Ascomycota</taxon>
        <taxon>Pezizomycotina</taxon>
        <taxon>Eurotiomycetes</taxon>
        <taxon>Eurotiomycetidae</taxon>
        <taxon>Eurotiales</taxon>
        <taxon>Aspergillaceae</taxon>
        <taxon>Aspergillus</taxon>
        <taxon>Aspergillus subgen. Circumdati</taxon>
    </lineage>
</organism>
<evidence type="ECO:0000256" key="1">
    <source>
        <dbReference type="SAM" id="Phobius"/>
    </source>
</evidence>
<feature type="transmembrane region" description="Helical" evidence="1">
    <location>
        <begin position="62"/>
        <end position="81"/>
    </location>
</feature>
<evidence type="ECO:0000313" key="2">
    <source>
        <dbReference type="EMBL" id="PLN83984.1"/>
    </source>
</evidence>
<proteinExistence type="predicted"/>
<keyword evidence="1" id="KW-1133">Transmembrane helix</keyword>
<sequence>MGQGVDKAPNPAYFHRVLALWIGFQIGLKIFLCKGELNPMLGCLKVRDDPFMITQALKDFNLMLQGLLVYVIHVFHILAVWEVPRLILLCFLNSTAFPQLKNYPCHAISNYWETRIRIVYLRGIGILAL</sequence>
<dbReference type="Proteomes" id="UP000235023">
    <property type="component" value="Unassembled WGS sequence"/>
</dbReference>
<gene>
    <name evidence="2" type="ORF">BDW42DRAFT_163979</name>
</gene>
<protein>
    <submittedName>
        <fullName evidence="2">Uncharacterized protein</fullName>
    </submittedName>
</protein>
<keyword evidence="1" id="KW-0812">Transmembrane</keyword>
<feature type="transmembrane region" description="Helical" evidence="1">
    <location>
        <begin position="12"/>
        <end position="32"/>
    </location>
</feature>
<dbReference type="EMBL" id="KZ559515">
    <property type="protein sequence ID" value="PLN83984.1"/>
    <property type="molecule type" value="Genomic_DNA"/>
</dbReference>
<dbReference type="AlphaFoldDB" id="A0A2J5I2D8"/>
<keyword evidence="1" id="KW-0472">Membrane</keyword>